<dbReference type="EMBL" id="JAHRIP010032940">
    <property type="protein sequence ID" value="MEQ2293492.1"/>
    <property type="molecule type" value="Genomic_DNA"/>
</dbReference>
<keyword evidence="3" id="KW-1185">Reference proteome</keyword>
<organism evidence="2 3">
    <name type="scientific">Ameca splendens</name>
    <dbReference type="NCBI Taxonomy" id="208324"/>
    <lineage>
        <taxon>Eukaryota</taxon>
        <taxon>Metazoa</taxon>
        <taxon>Chordata</taxon>
        <taxon>Craniata</taxon>
        <taxon>Vertebrata</taxon>
        <taxon>Euteleostomi</taxon>
        <taxon>Actinopterygii</taxon>
        <taxon>Neopterygii</taxon>
        <taxon>Teleostei</taxon>
        <taxon>Neoteleostei</taxon>
        <taxon>Acanthomorphata</taxon>
        <taxon>Ovalentaria</taxon>
        <taxon>Atherinomorphae</taxon>
        <taxon>Cyprinodontiformes</taxon>
        <taxon>Goodeidae</taxon>
        <taxon>Ameca</taxon>
    </lineage>
</organism>
<comment type="caution">
    <text evidence="2">The sequence shown here is derived from an EMBL/GenBank/DDBJ whole genome shotgun (WGS) entry which is preliminary data.</text>
</comment>
<feature type="region of interest" description="Disordered" evidence="1">
    <location>
        <begin position="43"/>
        <end position="80"/>
    </location>
</feature>
<protein>
    <submittedName>
        <fullName evidence="2">Uncharacterized protein</fullName>
    </submittedName>
</protein>
<gene>
    <name evidence="2" type="ORF">AMECASPLE_033997</name>
</gene>
<reference evidence="2 3" key="1">
    <citation type="submission" date="2021-06" db="EMBL/GenBank/DDBJ databases">
        <authorList>
            <person name="Palmer J.M."/>
        </authorList>
    </citation>
    <scope>NUCLEOTIDE SEQUENCE [LARGE SCALE GENOMIC DNA]</scope>
    <source>
        <strain evidence="2 3">AS_MEX2019</strain>
        <tissue evidence="2">Muscle</tissue>
    </source>
</reference>
<proteinExistence type="predicted"/>
<name>A0ABV0YIR5_9TELE</name>
<evidence type="ECO:0000256" key="1">
    <source>
        <dbReference type="SAM" id="MobiDB-lite"/>
    </source>
</evidence>
<accession>A0ABV0YIR5</accession>
<feature type="compositionally biased region" description="Polar residues" evidence="1">
    <location>
        <begin position="66"/>
        <end position="75"/>
    </location>
</feature>
<evidence type="ECO:0000313" key="3">
    <source>
        <dbReference type="Proteomes" id="UP001469553"/>
    </source>
</evidence>
<evidence type="ECO:0000313" key="2">
    <source>
        <dbReference type="EMBL" id="MEQ2293492.1"/>
    </source>
</evidence>
<sequence>MYDCKQVNTCSQQWRESRQKNMPLIPGKHTRISAVFRNAELRFDGSTSSTPSSSRANSPTPGTYGKGTSTQNSPSLLFPASDMQLKPSHCRIKILTWLSEV</sequence>
<dbReference type="Proteomes" id="UP001469553">
    <property type="component" value="Unassembled WGS sequence"/>
</dbReference>
<feature type="compositionally biased region" description="Low complexity" evidence="1">
    <location>
        <begin position="46"/>
        <end position="61"/>
    </location>
</feature>